<name>A0AAV4HR79_9GAST</name>
<protein>
    <submittedName>
        <fullName evidence="1">Marginal zone B- and B1-cell-specific protein-like</fullName>
    </submittedName>
</protein>
<comment type="caution">
    <text evidence="1">The sequence shown here is derived from an EMBL/GenBank/DDBJ whole genome shotgun (WGS) entry which is preliminary data.</text>
</comment>
<gene>
    <name evidence="1" type="ORF">ElyMa_004550600</name>
</gene>
<dbReference type="GO" id="GO:0005576">
    <property type="term" value="C:extracellular region"/>
    <property type="evidence" value="ECO:0007669"/>
    <property type="project" value="TreeGrafter"/>
</dbReference>
<dbReference type="GO" id="GO:0034663">
    <property type="term" value="C:endoplasmic reticulum chaperone complex"/>
    <property type="evidence" value="ECO:0007669"/>
    <property type="project" value="TreeGrafter"/>
</dbReference>
<evidence type="ECO:0000313" key="1">
    <source>
        <dbReference type="EMBL" id="GFS00290.1"/>
    </source>
</evidence>
<dbReference type="PANTHER" id="PTHR15881">
    <property type="entry name" value="MARGINAL ZONE B- AND B1-CELL-SPECIFIC PROTEIN"/>
    <property type="match status" value="1"/>
</dbReference>
<accession>A0AAV4HR79</accession>
<organism evidence="1 2">
    <name type="scientific">Elysia marginata</name>
    <dbReference type="NCBI Taxonomy" id="1093978"/>
    <lineage>
        <taxon>Eukaryota</taxon>
        <taxon>Metazoa</taxon>
        <taxon>Spiralia</taxon>
        <taxon>Lophotrochozoa</taxon>
        <taxon>Mollusca</taxon>
        <taxon>Gastropoda</taxon>
        <taxon>Heterobranchia</taxon>
        <taxon>Euthyneura</taxon>
        <taxon>Panpulmonata</taxon>
        <taxon>Sacoglossa</taxon>
        <taxon>Placobranchoidea</taxon>
        <taxon>Plakobranchidae</taxon>
        <taxon>Elysia</taxon>
    </lineage>
</organism>
<dbReference type="InterPro" id="IPR052682">
    <property type="entry name" value="MZB1"/>
</dbReference>
<reference evidence="1 2" key="1">
    <citation type="journal article" date="2021" name="Elife">
        <title>Chloroplast acquisition without the gene transfer in kleptoplastic sea slugs, Plakobranchus ocellatus.</title>
        <authorList>
            <person name="Maeda T."/>
            <person name="Takahashi S."/>
            <person name="Yoshida T."/>
            <person name="Shimamura S."/>
            <person name="Takaki Y."/>
            <person name="Nagai Y."/>
            <person name="Toyoda A."/>
            <person name="Suzuki Y."/>
            <person name="Arimoto A."/>
            <person name="Ishii H."/>
            <person name="Satoh N."/>
            <person name="Nishiyama T."/>
            <person name="Hasebe M."/>
            <person name="Maruyama T."/>
            <person name="Minagawa J."/>
            <person name="Obokata J."/>
            <person name="Shigenobu S."/>
        </authorList>
    </citation>
    <scope>NUCLEOTIDE SEQUENCE [LARGE SCALE GENOMIC DNA]</scope>
</reference>
<proteinExistence type="predicted"/>
<dbReference type="EMBL" id="BMAT01009177">
    <property type="protein sequence ID" value="GFS00290.1"/>
    <property type="molecule type" value="Genomic_DNA"/>
</dbReference>
<keyword evidence="2" id="KW-1185">Reference proteome</keyword>
<dbReference type="Proteomes" id="UP000762676">
    <property type="component" value="Unassembled WGS sequence"/>
</dbReference>
<sequence>MFSRYGLKEHKGRKLLSGPGLVAGDIPGMMEGGGKWEARLRTLCLEIIEEHEEEGVYDFYKELGPGNLSNGLCLSYCNNKKEILSLKQKEAESSSEKTEL</sequence>
<evidence type="ECO:0000313" key="2">
    <source>
        <dbReference type="Proteomes" id="UP000762676"/>
    </source>
</evidence>
<dbReference type="PANTHER" id="PTHR15881:SF2">
    <property type="entry name" value="MARGINAL ZONE B- AND B1-CELL-SPECIFIC PROTEIN"/>
    <property type="match status" value="1"/>
</dbReference>
<dbReference type="AlphaFoldDB" id="A0AAV4HR79"/>